<evidence type="ECO:0000313" key="9">
    <source>
        <dbReference type="Ensembl" id="ENSECAP00000030835.3"/>
    </source>
</evidence>
<dbReference type="InterPro" id="IPR013806">
    <property type="entry name" value="Kringle-like"/>
</dbReference>
<dbReference type="PRINTS" id="PR00013">
    <property type="entry name" value="FNTYPEII"/>
</dbReference>
<evidence type="ECO:0000313" key="10">
    <source>
        <dbReference type="Proteomes" id="UP000002281"/>
    </source>
</evidence>
<dbReference type="InterPro" id="IPR016356">
    <property type="entry name" value="Seminal_plasma_PDC-109-like"/>
</dbReference>
<evidence type="ECO:0000256" key="5">
    <source>
        <dbReference type="ARBA" id="ARBA00023157"/>
    </source>
</evidence>
<evidence type="ECO:0000256" key="6">
    <source>
        <dbReference type="ARBA" id="ARBA00023279"/>
    </source>
</evidence>
<proteinExistence type="inferred from homology"/>
<feature type="domain" description="Fibronectin type-II" evidence="8">
    <location>
        <begin position="47"/>
        <end position="91"/>
    </location>
</feature>
<feature type="disulfide bond" evidence="7">
    <location>
        <begin position="111"/>
        <end position="138"/>
    </location>
</feature>
<dbReference type="SUPFAM" id="SSF57440">
    <property type="entry name" value="Kringle-like"/>
    <property type="match status" value="2"/>
</dbReference>
<dbReference type="PIRSF" id="PIRSF002541">
    <property type="entry name" value="Seminal_plasma_PDC-109"/>
    <property type="match status" value="1"/>
</dbReference>
<dbReference type="InterPro" id="IPR036943">
    <property type="entry name" value="FN_type2_sf"/>
</dbReference>
<keyword evidence="3" id="KW-0964">Secreted</keyword>
<dbReference type="PROSITE" id="PS51092">
    <property type="entry name" value="FN2_2"/>
    <property type="match status" value="2"/>
</dbReference>
<dbReference type="Proteomes" id="UP000002281">
    <property type="component" value="Chromosome 10"/>
</dbReference>
<comment type="subcellular location">
    <subcellularLocation>
        <location evidence="1">Secreted</location>
    </subcellularLocation>
</comment>
<reference evidence="9" key="2">
    <citation type="submission" date="2025-08" db="UniProtKB">
        <authorList>
            <consortium name="Ensembl"/>
        </authorList>
    </citation>
    <scope>IDENTIFICATION</scope>
    <source>
        <strain evidence="9">Thoroughbred</strain>
    </source>
</reference>
<evidence type="ECO:0000256" key="4">
    <source>
        <dbReference type="ARBA" id="ARBA00022737"/>
    </source>
</evidence>
<dbReference type="GO" id="GO:0048240">
    <property type="term" value="P:sperm capacitation"/>
    <property type="evidence" value="ECO:0007669"/>
    <property type="project" value="InterPro"/>
</dbReference>
<dbReference type="GO" id="GO:1902492">
    <property type="term" value="P:positive regulation of sperm capacitation"/>
    <property type="evidence" value="ECO:0007669"/>
    <property type="project" value="UniProtKB-ARBA"/>
</dbReference>
<keyword evidence="6" id="KW-0278">Fertilization</keyword>
<dbReference type="SMART" id="SM00059">
    <property type="entry name" value="FN2"/>
    <property type="match status" value="2"/>
</dbReference>
<dbReference type="PaxDb" id="9796-ENSECAP00000030835"/>
<dbReference type="FunFam" id="2.10.10.10:FF:000005">
    <property type="entry name" value="Epididymal sperm binding protein 1"/>
    <property type="match status" value="1"/>
</dbReference>
<reference evidence="9 10" key="1">
    <citation type="journal article" date="2009" name="Science">
        <title>Genome sequence, comparative analysis, and population genetics of the domestic horse.</title>
        <authorList>
            <consortium name="Broad Institute Genome Sequencing Platform"/>
            <consortium name="Broad Institute Whole Genome Assembly Team"/>
            <person name="Wade C.M."/>
            <person name="Giulotto E."/>
            <person name="Sigurdsson S."/>
            <person name="Zoli M."/>
            <person name="Gnerre S."/>
            <person name="Imsland F."/>
            <person name="Lear T.L."/>
            <person name="Adelson D.L."/>
            <person name="Bailey E."/>
            <person name="Bellone R.R."/>
            <person name="Bloecker H."/>
            <person name="Distl O."/>
            <person name="Edgar R.C."/>
            <person name="Garber M."/>
            <person name="Leeb T."/>
            <person name="Mauceli E."/>
            <person name="MacLeod J.N."/>
            <person name="Penedo M.C.T."/>
            <person name="Raison J.M."/>
            <person name="Sharpe T."/>
            <person name="Vogel J."/>
            <person name="Andersson L."/>
            <person name="Antczak D.F."/>
            <person name="Biagi T."/>
            <person name="Binns M.M."/>
            <person name="Chowdhary B.P."/>
            <person name="Coleman S.J."/>
            <person name="Della Valle G."/>
            <person name="Fryc S."/>
            <person name="Guerin G."/>
            <person name="Hasegawa T."/>
            <person name="Hill E.W."/>
            <person name="Jurka J."/>
            <person name="Kiialainen A."/>
            <person name="Lindgren G."/>
            <person name="Liu J."/>
            <person name="Magnani E."/>
            <person name="Mickelson J.R."/>
            <person name="Murray J."/>
            <person name="Nergadze S.G."/>
            <person name="Onofrio R."/>
            <person name="Pedroni S."/>
            <person name="Piras M.F."/>
            <person name="Raudsepp T."/>
            <person name="Rocchi M."/>
            <person name="Roeed K.H."/>
            <person name="Ryder O.A."/>
            <person name="Searle S."/>
            <person name="Skow L."/>
            <person name="Swinburne J.E."/>
            <person name="Syvaenen A.C."/>
            <person name="Tozaki T."/>
            <person name="Valberg S.J."/>
            <person name="Vaudin M."/>
            <person name="White J.R."/>
            <person name="Zody M.C."/>
            <person name="Lander E.S."/>
            <person name="Lindblad-Toh K."/>
        </authorList>
    </citation>
    <scope>NUCLEOTIDE SEQUENCE [LARGE SCALE GENOMIC DNA]</scope>
    <source>
        <strain evidence="9 10">Thoroughbred</strain>
    </source>
</reference>
<feature type="domain" description="Fibronectin type-II" evidence="8">
    <location>
        <begin position="92"/>
        <end position="138"/>
    </location>
</feature>
<feature type="disulfide bond" evidence="7">
    <location>
        <begin position="97"/>
        <end position="123"/>
    </location>
</feature>
<dbReference type="FunFam" id="2.10.10.10:FF:000003">
    <property type="entry name" value="binder of sperm protein homolog 1"/>
    <property type="match status" value="1"/>
</dbReference>
<comment type="similarity">
    <text evidence="2">Belongs to the seminal plasma protein family.</text>
</comment>
<organism evidence="9 10">
    <name type="scientific">Equus caballus</name>
    <name type="common">Horse</name>
    <dbReference type="NCBI Taxonomy" id="9796"/>
    <lineage>
        <taxon>Eukaryota</taxon>
        <taxon>Metazoa</taxon>
        <taxon>Chordata</taxon>
        <taxon>Craniata</taxon>
        <taxon>Vertebrata</taxon>
        <taxon>Euteleostomi</taxon>
        <taxon>Mammalia</taxon>
        <taxon>Eutheria</taxon>
        <taxon>Laurasiatheria</taxon>
        <taxon>Perissodactyla</taxon>
        <taxon>Equidae</taxon>
        <taxon>Equus</taxon>
    </lineage>
</organism>
<name>A0A3Q2HBY9_HORSE</name>
<protein>
    <recommendedName>
        <fullName evidence="8">Fibronectin type-II domain-containing protein</fullName>
    </recommendedName>
</protein>
<evidence type="ECO:0000256" key="7">
    <source>
        <dbReference type="PROSITE-ProRule" id="PRU00479"/>
    </source>
</evidence>
<dbReference type="PANTHER" id="PTHR22918">
    <property type="entry name" value="SEMINAL PLASMA PROTEIN"/>
    <property type="match status" value="1"/>
</dbReference>
<evidence type="ECO:0000256" key="3">
    <source>
        <dbReference type="ARBA" id="ARBA00022525"/>
    </source>
</evidence>
<accession>A0A3Q2HBY9</accession>
<dbReference type="InParanoid" id="A0A3Q2HBY9"/>
<keyword evidence="4" id="KW-0677">Repeat</keyword>
<comment type="caution">
    <text evidence="7">Lacks conserved residue(s) required for the propagation of feature annotation.</text>
</comment>
<dbReference type="InterPro" id="IPR000562">
    <property type="entry name" value="FN_type2_dom"/>
</dbReference>
<dbReference type="CDD" id="cd00062">
    <property type="entry name" value="FN2"/>
    <property type="match status" value="1"/>
</dbReference>
<dbReference type="Gene3D" id="2.10.10.10">
    <property type="entry name" value="Fibronectin, type II, collagen-binding"/>
    <property type="match status" value="2"/>
</dbReference>
<dbReference type="GO" id="GO:0005615">
    <property type="term" value="C:extracellular space"/>
    <property type="evidence" value="ECO:0007669"/>
    <property type="project" value="InterPro"/>
</dbReference>
<dbReference type="PANTHER" id="PTHR22918:SF3">
    <property type="entry name" value="SEMINAL PLASMA PROTEIN HSP-1"/>
    <property type="match status" value="1"/>
</dbReference>
<keyword evidence="10" id="KW-1185">Reference proteome</keyword>
<evidence type="ECO:0000256" key="2">
    <source>
        <dbReference type="ARBA" id="ARBA00010011"/>
    </source>
</evidence>
<keyword evidence="5 7" id="KW-1015">Disulfide bond</keyword>
<dbReference type="Pfam" id="PF00040">
    <property type="entry name" value="fn2"/>
    <property type="match status" value="2"/>
</dbReference>
<reference evidence="9" key="3">
    <citation type="submission" date="2025-09" db="UniProtKB">
        <authorList>
            <consortium name="Ensembl"/>
        </authorList>
    </citation>
    <scope>IDENTIFICATION</scope>
    <source>
        <strain evidence="9">Thoroughbred</strain>
    </source>
</reference>
<dbReference type="InterPro" id="IPR051666">
    <property type="entry name" value="SP_Capacitation_Regulator"/>
</dbReference>
<dbReference type="PROSITE" id="PS00023">
    <property type="entry name" value="FN2_1"/>
    <property type="match status" value="1"/>
</dbReference>
<dbReference type="GO" id="GO:0033700">
    <property type="term" value="P:phospholipid efflux"/>
    <property type="evidence" value="ECO:0007669"/>
    <property type="project" value="UniProtKB-ARBA"/>
</dbReference>
<dbReference type="GeneTree" id="ENSGT00940000164580"/>
<sequence length="138" mass="15908">MALHLGIFLIWAGAFVFLQLDHVDGGEGVCGNINDRNKKLPTMSLIFADNQCVFPFDYSGKRYFDCTKDGSLYSWCSLTTSYSGRWRYCTDTDFAKCVFPFIYNGQKFYKCTTAGSLLWNYWCSVTADYDRDGAWRYC</sequence>
<dbReference type="AlphaFoldDB" id="A0A3Q2HBY9"/>
<dbReference type="Ensembl" id="ENSECAT00000064415.3">
    <property type="protein sequence ID" value="ENSECAP00000030835.3"/>
    <property type="gene ID" value="ENSECAG00000039622.3"/>
</dbReference>
<dbReference type="STRING" id="9796.ENSECAP00000030835"/>
<evidence type="ECO:0000259" key="8">
    <source>
        <dbReference type="PROSITE" id="PS51092"/>
    </source>
</evidence>
<dbReference type="GO" id="GO:0007338">
    <property type="term" value="P:single fertilization"/>
    <property type="evidence" value="ECO:0007669"/>
    <property type="project" value="UniProtKB-KW"/>
</dbReference>
<evidence type="ECO:0000256" key="1">
    <source>
        <dbReference type="ARBA" id="ARBA00004613"/>
    </source>
</evidence>